<feature type="compositionally biased region" description="Low complexity" evidence="1">
    <location>
        <begin position="1"/>
        <end position="13"/>
    </location>
</feature>
<dbReference type="Proteomes" id="UP000054284">
    <property type="component" value="Unassembled WGS sequence"/>
</dbReference>
<evidence type="ECO:0000313" key="3">
    <source>
        <dbReference type="Proteomes" id="UP000054284"/>
    </source>
</evidence>
<comment type="caution">
    <text evidence="2">The sequence shown here is derived from an EMBL/GenBank/DDBJ whole genome shotgun (WGS) entry which is preliminary data.</text>
</comment>
<sequence>MNTQPNSPNSTSSGVGDFSNTLTPEERVLEILDKYEPAEPWEGFRYLGRGLLTLRTTPENLEHIVMQGNYAVEYLGEYYMDYGIYNVHSSTFNEDRKECEEEGYFYFNGECHTLRYDDILVIYYDRWKREEDGVVIKEYYAITQEQAEEGEEE</sequence>
<accession>W7KJN1</accession>
<name>W7KJN1_9CREN</name>
<dbReference type="AlphaFoldDB" id="W7KJN1"/>
<proteinExistence type="predicted"/>
<evidence type="ECO:0000313" key="2">
    <source>
        <dbReference type="EMBL" id="EWG06448.1"/>
    </source>
</evidence>
<gene>
    <name evidence="2" type="ORF">ASUL_09574</name>
</gene>
<reference evidence="2 3" key="1">
    <citation type="journal article" date="2014" name="Genome Announc.">
        <title>Draft Genome Sequence of the Sulfolobales Archaeon AZ1, Obtained through Metagenomic Analysis of a Mexican Hot Spring.</title>
        <authorList>
            <person name="Servin-Garciduenas L.E."/>
            <person name="Martinez-Romero E."/>
        </authorList>
    </citation>
    <scope>NUCLEOTIDE SEQUENCE [LARGE SCALE GENOMIC DNA]</scope>
    <source>
        <strain evidence="2">AZ1-illumnia</strain>
    </source>
</reference>
<protein>
    <submittedName>
        <fullName evidence="2">Uncharacterized protein</fullName>
    </submittedName>
</protein>
<keyword evidence="3" id="KW-1185">Reference proteome</keyword>
<dbReference type="EMBL" id="ASRH01000024">
    <property type="protein sequence ID" value="EWG06448.1"/>
    <property type="molecule type" value="Genomic_DNA"/>
</dbReference>
<evidence type="ECO:0000256" key="1">
    <source>
        <dbReference type="SAM" id="MobiDB-lite"/>
    </source>
</evidence>
<feature type="region of interest" description="Disordered" evidence="1">
    <location>
        <begin position="1"/>
        <end position="20"/>
    </location>
</feature>
<organism evidence="2 3">
    <name type="scientific">Candidatus Aramenus sulfurataquae</name>
    <dbReference type="NCBI Taxonomy" id="1326980"/>
    <lineage>
        <taxon>Archaea</taxon>
        <taxon>Thermoproteota</taxon>
        <taxon>Thermoprotei</taxon>
        <taxon>Sulfolobales</taxon>
        <taxon>Sulfolobaceae</taxon>
        <taxon>Candidatus Aramenus</taxon>
    </lineage>
</organism>